<evidence type="ECO:0000256" key="1">
    <source>
        <dbReference type="SAM" id="SignalP"/>
    </source>
</evidence>
<protein>
    <submittedName>
        <fullName evidence="2">Uncharacterized protein</fullName>
    </submittedName>
</protein>
<feature type="chain" id="PRO_5015645924" evidence="1">
    <location>
        <begin position="22"/>
        <end position="110"/>
    </location>
</feature>
<keyword evidence="1" id="KW-0732">Signal</keyword>
<proteinExistence type="predicted"/>
<name>A0A2S2PCZ4_SCHGA</name>
<evidence type="ECO:0000313" key="2">
    <source>
        <dbReference type="EMBL" id="MBY27262.1"/>
    </source>
</evidence>
<feature type="signal peptide" evidence="1">
    <location>
        <begin position="1"/>
        <end position="21"/>
    </location>
</feature>
<gene>
    <name evidence="2" type="ORF">g.8801</name>
</gene>
<dbReference type="AlphaFoldDB" id="A0A2S2PCZ4"/>
<dbReference type="EMBL" id="GGMR01014643">
    <property type="protein sequence ID" value="MBY27262.1"/>
    <property type="molecule type" value="Transcribed_RNA"/>
</dbReference>
<sequence length="110" mass="12627">MILLYLTILFCNCVVYKKVLTITEPTKIIHIFIQNSPLKAFKKQKILGWSYLVERGVQNVLSLVQYSTKKKYNTINTVSFKTEFGSMIESGSVGIKLIQVNTNVIPMFYL</sequence>
<accession>A0A2S2PCZ4</accession>
<organism evidence="2">
    <name type="scientific">Schizaphis graminum</name>
    <name type="common">Green bug aphid</name>
    <dbReference type="NCBI Taxonomy" id="13262"/>
    <lineage>
        <taxon>Eukaryota</taxon>
        <taxon>Metazoa</taxon>
        <taxon>Ecdysozoa</taxon>
        <taxon>Arthropoda</taxon>
        <taxon>Hexapoda</taxon>
        <taxon>Insecta</taxon>
        <taxon>Pterygota</taxon>
        <taxon>Neoptera</taxon>
        <taxon>Paraneoptera</taxon>
        <taxon>Hemiptera</taxon>
        <taxon>Sternorrhyncha</taxon>
        <taxon>Aphidomorpha</taxon>
        <taxon>Aphidoidea</taxon>
        <taxon>Aphididae</taxon>
        <taxon>Aphidini</taxon>
        <taxon>Schizaphis</taxon>
    </lineage>
</organism>
<reference evidence="2" key="1">
    <citation type="submission" date="2018-04" db="EMBL/GenBank/DDBJ databases">
        <title>Transcriptome of Schizaphis graminum biotype I.</title>
        <authorList>
            <person name="Scully E.D."/>
            <person name="Geib S.M."/>
            <person name="Palmer N.A."/>
            <person name="Koch K."/>
            <person name="Bradshaw J."/>
            <person name="Heng-Moss T."/>
            <person name="Sarath G."/>
        </authorList>
    </citation>
    <scope>NUCLEOTIDE SEQUENCE</scope>
</reference>